<evidence type="ECO:0000313" key="2">
    <source>
        <dbReference type="Proteomes" id="UP000593567"/>
    </source>
</evidence>
<dbReference type="InterPro" id="IPR016181">
    <property type="entry name" value="Acyl_CoA_acyltransferase"/>
</dbReference>
<dbReference type="Gene3D" id="3.40.630.30">
    <property type="match status" value="1"/>
</dbReference>
<dbReference type="Proteomes" id="UP000593567">
    <property type="component" value="Unassembled WGS sequence"/>
</dbReference>
<keyword evidence="2" id="KW-1185">Reference proteome</keyword>
<protein>
    <submittedName>
        <fullName evidence="1">Uncharacterized protein</fullName>
    </submittedName>
</protein>
<organism evidence="1 2">
    <name type="scientific">Bugula neritina</name>
    <name type="common">Brown bryozoan</name>
    <name type="synonym">Sertularia neritina</name>
    <dbReference type="NCBI Taxonomy" id="10212"/>
    <lineage>
        <taxon>Eukaryota</taxon>
        <taxon>Metazoa</taxon>
        <taxon>Spiralia</taxon>
        <taxon>Lophotrochozoa</taxon>
        <taxon>Bryozoa</taxon>
        <taxon>Gymnolaemata</taxon>
        <taxon>Cheilostomatida</taxon>
        <taxon>Flustrina</taxon>
        <taxon>Buguloidea</taxon>
        <taxon>Bugulidae</taxon>
        <taxon>Bugula</taxon>
    </lineage>
</organism>
<proteinExistence type="predicted"/>
<reference evidence="1" key="1">
    <citation type="submission" date="2020-06" db="EMBL/GenBank/DDBJ databases">
        <title>Draft genome of Bugula neritina, a colonial animal packing powerful symbionts and potential medicines.</title>
        <authorList>
            <person name="Rayko M."/>
        </authorList>
    </citation>
    <scope>NUCLEOTIDE SEQUENCE [LARGE SCALE GENOMIC DNA]</scope>
    <source>
        <strain evidence="1">Kwan_BN1</strain>
    </source>
</reference>
<dbReference type="AlphaFoldDB" id="A0A7J7KFI6"/>
<comment type="caution">
    <text evidence="1">The sequence shown here is derived from an EMBL/GenBank/DDBJ whole genome shotgun (WGS) entry which is preliminary data.</text>
</comment>
<dbReference type="SUPFAM" id="SSF55729">
    <property type="entry name" value="Acyl-CoA N-acyltransferases (Nat)"/>
    <property type="match status" value="1"/>
</dbReference>
<gene>
    <name evidence="1" type="ORF">EB796_005034</name>
</gene>
<accession>A0A7J7KFI6</accession>
<evidence type="ECO:0000313" key="1">
    <source>
        <dbReference type="EMBL" id="KAF6036641.1"/>
    </source>
</evidence>
<sequence>MNIRRAVLSLSLKHSLTQSCAVLWVKLLPRRHPYSTLQSCDNIKIEVVHDKLEKLEKWEKLLDLWLYHFANAPVTSNIGAFRTDDAYDDSPCVVAWDTHRNKAAGFILNHTFHVNQALEKCGPPIPYSNYSWDKQWLQPIQDLEHFKHYLSCRLYLLITGCTGPDYTNQKVMSRLLEKGVEQLQACKGAYDAIVGESTNKQTYRIFQKFNFELLHEFDLVNRYPSFKNCGNYQITVGIWMKKL</sequence>
<dbReference type="EMBL" id="VXIV02000691">
    <property type="protein sequence ID" value="KAF6036641.1"/>
    <property type="molecule type" value="Genomic_DNA"/>
</dbReference>
<name>A0A7J7KFI6_BUGNE</name>